<dbReference type="Proteomes" id="UP000030451">
    <property type="component" value="Unassembled WGS sequence"/>
</dbReference>
<dbReference type="AlphaFoldDB" id="A0A0A5JFM5"/>
<name>A0A0A5JFM5_PHOS4</name>
<proteinExistence type="predicted"/>
<keyword evidence="1" id="KW-0812">Transmembrane</keyword>
<reference evidence="2 3" key="1">
    <citation type="submission" date="2014-10" db="EMBL/GenBank/DDBJ databases">
        <title>Genome sequencing of Vibrio sinaloensis T08.</title>
        <authorList>
            <person name="Chan K.-G."/>
            <person name="Mohamad N.I."/>
        </authorList>
    </citation>
    <scope>NUCLEOTIDE SEQUENCE [LARGE SCALE GENOMIC DNA]</scope>
    <source>
        <strain evidence="2 3">T08</strain>
    </source>
</reference>
<feature type="transmembrane region" description="Helical" evidence="1">
    <location>
        <begin position="40"/>
        <end position="57"/>
    </location>
</feature>
<dbReference type="EMBL" id="JRWP01000073">
    <property type="protein sequence ID" value="KGY06808.1"/>
    <property type="molecule type" value="Genomic_DNA"/>
</dbReference>
<evidence type="ECO:0000313" key="3">
    <source>
        <dbReference type="Proteomes" id="UP000030451"/>
    </source>
</evidence>
<feature type="transmembrane region" description="Helical" evidence="1">
    <location>
        <begin position="230"/>
        <end position="253"/>
    </location>
</feature>
<protein>
    <submittedName>
        <fullName evidence="2">Uncharacterized protein</fullName>
    </submittedName>
</protein>
<keyword evidence="1" id="KW-1133">Transmembrane helix</keyword>
<accession>A0A0A5JFM5</accession>
<feature type="transmembrane region" description="Helical" evidence="1">
    <location>
        <begin position="77"/>
        <end position="97"/>
    </location>
</feature>
<gene>
    <name evidence="2" type="ORF">NM06_20480</name>
</gene>
<organism evidence="2 3">
    <name type="scientific">Photobacterium sp. (strain ATCC 43367)</name>
    <dbReference type="NCBI Taxonomy" id="379097"/>
    <lineage>
        <taxon>Bacteria</taxon>
        <taxon>Pseudomonadati</taxon>
        <taxon>Pseudomonadota</taxon>
        <taxon>Gammaproteobacteria</taxon>
        <taxon>Vibrionales</taxon>
        <taxon>Vibrionaceae</taxon>
        <taxon>Vibrio</taxon>
        <taxon>Vibrio oreintalis group</taxon>
    </lineage>
</organism>
<evidence type="ECO:0000313" key="2">
    <source>
        <dbReference type="EMBL" id="KGY06808.1"/>
    </source>
</evidence>
<keyword evidence="1" id="KW-0472">Membrane</keyword>
<sequence>MCFEVIMKNNEKFKEQVESVMKEPMAIEPTDYEEKIRRNLIIASSITLVMIKLGLMPAADSRFLGGMKFDNLTPDTIYTILFVIVAYELVHYSWLLINKFSYWRIRLTGTKHTEFRGNRGSMGSTYEQLDFTGKSENSNLYVWMLENNTASNSVIEQLNKHWLEVESLCQNIKSDSSDQSKLNGLLKKLNDIDNTSKGLEQHLTNIRISASLHRFDNWYHFLVRSQSARWLILDVVLPASIGIYSLYCLGGALF</sequence>
<evidence type="ECO:0000256" key="1">
    <source>
        <dbReference type="SAM" id="Phobius"/>
    </source>
</evidence>
<comment type="caution">
    <text evidence="2">The sequence shown here is derived from an EMBL/GenBank/DDBJ whole genome shotgun (WGS) entry which is preliminary data.</text>
</comment>